<protein>
    <recommendedName>
        <fullName evidence="6">Solute-binding protein family 5 domain-containing protein</fullName>
    </recommendedName>
</protein>
<dbReference type="PANTHER" id="PTHR30290">
    <property type="entry name" value="PERIPLASMIC BINDING COMPONENT OF ABC TRANSPORTER"/>
    <property type="match status" value="1"/>
</dbReference>
<gene>
    <name evidence="7" type="ORF">ROLI_014430</name>
</gene>
<sequence length="522" mass="56883">MISTSKKISILGLIMAFGLATSTAADTLRLRLQEDPESLYNVETTSLTANTVMAEFLLERLVYFDANGNAKPWLADGWELNDAQTELTFTLRDGITFHDGEPFNAEAVAFHFNSILDPASASPNLASMGTLTGVEAVDDLTVVFKFSKPYAPFFVILADATGGINSPKAVKEAGKDYGRTPVGTGPYKFEQWIPGSEIRMSRNENYTQFRTDAQNKGAPYADEVVLSVISEDGVAQSALEAGELTGSILQTDAIATFIDNPDFTTVIDETATNLVFLEFNFQKPPFDDPKMRRAIGHAIQREAAVAAAWDGYASVALSPVALGIPGFDADVAAKYGTPYDPEKAKQMLDELGWVDSDGDGIRDKDGAPAEFLIKSYAGFTHIQRTLQVVQANLLDVGIKATLETADWGAFYPSLLEDDWHMDLMRWTSADAGILTELFRSPGHREKLDPNPAIDDLLTRCDETVNPDARNACVSEAQKVLLEFGIAVPILTNWVVIATQADVEGYNIDYMGFLLPGDVKVTN</sequence>
<comment type="subcellular location">
    <subcellularLocation>
        <location evidence="1">Periplasm</location>
    </subcellularLocation>
</comment>
<dbReference type="InterPro" id="IPR000914">
    <property type="entry name" value="SBP_5_dom"/>
</dbReference>
<accession>A0ABZ2BQZ2</accession>
<dbReference type="Gene3D" id="3.40.190.10">
    <property type="entry name" value="Periplasmic binding protein-like II"/>
    <property type="match status" value="1"/>
</dbReference>
<keyword evidence="3" id="KW-0813">Transport</keyword>
<evidence type="ECO:0000256" key="5">
    <source>
        <dbReference type="SAM" id="SignalP"/>
    </source>
</evidence>
<evidence type="ECO:0000256" key="1">
    <source>
        <dbReference type="ARBA" id="ARBA00004418"/>
    </source>
</evidence>
<dbReference type="Gene3D" id="3.10.105.10">
    <property type="entry name" value="Dipeptide-binding Protein, Domain 3"/>
    <property type="match status" value="1"/>
</dbReference>
<keyword evidence="4 5" id="KW-0732">Signal</keyword>
<dbReference type="RefSeq" id="WP_187432264.1">
    <property type="nucleotide sequence ID" value="NZ_CP143423.1"/>
</dbReference>
<dbReference type="EMBL" id="CP143423">
    <property type="protein sequence ID" value="WVX48363.1"/>
    <property type="molecule type" value="Genomic_DNA"/>
</dbReference>
<feature type="domain" description="Solute-binding protein family 5" evidence="6">
    <location>
        <begin position="70"/>
        <end position="429"/>
    </location>
</feature>
<evidence type="ECO:0000256" key="4">
    <source>
        <dbReference type="ARBA" id="ARBA00022729"/>
    </source>
</evidence>
<dbReference type="PIRSF" id="PIRSF002741">
    <property type="entry name" value="MppA"/>
    <property type="match status" value="1"/>
</dbReference>
<comment type="similarity">
    <text evidence="2">Belongs to the bacterial solute-binding protein 5 family.</text>
</comment>
<dbReference type="PANTHER" id="PTHR30290:SF9">
    <property type="entry name" value="OLIGOPEPTIDE-BINDING PROTEIN APPA"/>
    <property type="match status" value="1"/>
</dbReference>
<reference evidence="8" key="2">
    <citation type="submission" date="2024-01" db="EMBL/GenBank/DDBJ databases">
        <title>Roseobacter fucihabitans sp. nov., isolated from the brown alga Fucus spiralis.</title>
        <authorList>
            <person name="Hahnke S."/>
            <person name="Berger M."/>
            <person name="Schlingloff A."/>
            <person name="Athale I."/>
            <person name="Neumann-Schaal M."/>
            <person name="Adenaya A."/>
            <person name="Poehlein A."/>
            <person name="Daniel R."/>
            <person name="Pertersen J."/>
            <person name="Brinkhoff T."/>
        </authorList>
    </citation>
    <scope>NUCLEOTIDE SEQUENCE [LARGE SCALE GENOMIC DNA]</scope>
    <source>
        <strain evidence="8">B14</strain>
    </source>
</reference>
<name>A0ABZ2BQZ2_9RHOB</name>
<evidence type="ECO:0000313" key="7">
    <source>
        <dbReference type="EMBL" id="WVX48363.1"/>
    </source>
</evidence>
<feature type="signal peptide" evidence="5">
    <location>
        <begin position="1"/>
        <end position="24"/>
    </location>
</feature>
<dbReference type="Proteomes" id="UP001318682">
    <property type="component" value="Chromosome"/>
</dbReference>
<evidence type="ECO:0000313" key="8">
    <source>
        <dbReference type="Proteomes" id="UP001318682"/>
    </source>
</evidence>
<reference evidence="7 8" key="1">
    <citation type="submission" date="2015-07" db="EMBL/GenBank/DDBJ databases">
        <authorList>
            <person name="Voget S."/>
            <person name="Dogs M."/>
            <person name="Brinkhoff T.H."/>
            <person name="Daniel R."/>
        </authorList>
    </citation>
    <scope>NUCLEOTIDE SEQUENCE [LARGE SCALE GENOMIC DNA]</scope>
    <source>
        <strain evidence="7 8">B14</strain>
    </source>
</reference>
<keyword evidence="8" id="KW-1185">Reference proteome</keyword>
<evidence type="ECO:0000256" key="3">
    <source>
        <dbReference type="ARBA" id="ARBA00022448"/>
    </source>
</evidence>
<evidence type="ECO:0000259" key="6">
    <source>
        <dbReference type="Pfam" id="PF00496"/>
    </source>
</evidence>
<dbReference type="Pfam" id="PF00496">
    <property type="entry name" value="SBP_bac_5"/>
    <property type="match status" value="1"/>
</dbReference>
<proteinExistence type="inferred from homology"/>
<evidence type="ECO:0000256" key="2">
    <source>
        <dbReference type="ARBA" id="ARBA00005695"/>
    </source>
</evidence>
<organism evidence="7 8">
    <name type="scientific">Roseobacter fucihabitans</name>
    <dbReference type="NCBI Taxonomy" id="1537242"/>
    <lineage>
        <taxon>Bacteria</taxon>
        <taxon>Pseudomonadati</taxon>
        <taxon>Pseudomonadota</taxon>
        <taxon>Alphaproteobacteria</taxon>
        <taxon>Rhodobacterales</taxon>
        <taxon>Roseobacteraceae</taxon>
        <taxon>Roseobacter</taxon>
    </lineage>
</organism>
<dbReference type="InterPro" id="IPR030678">
    <property type="entry name" value="Peptide/Ni-bd"/>
</dbReference>
<dbReference type="SUPFAM" id="SSF53850">
    <property type="entry name" value="Periplasmic binding protein-like II"/>
    <property type="match status" value="1"/>
</dbReference>
<feature type="chain" id="PRO_5046528067" description="Solute-binding protein family 5 domain-containing protein" evidence="5">
    <location>
        <begin position="25"/>
        <end position="522"/>
    </location>
</feature>
<dbReference type="InterPro" id="IPR039424">
    <property type="entry name" value="SBP_5"/>
</dbReference>